<evidence type="ECO:0000313" key="1">
    <source>
        <dbReference type="EMBL" id="KAJ9582585.1"/>
    </source>
</evidence>
<accession>A0AAD7ZLH4</accession>
<dbReference type="AlphaFoldDB" id="A0AAD7ZLH4"/>
<evidence type="ECO:0000313" key="2">
    <source>
        <dbReference type="Proteomes" id="UP001233999"/>
    </source>
</evidence>
<reference evidence="1" key="2">
    <citation type="submission" date="2023-05" db="EMBL/GenBank/DDBJ databases">
        <authorList>
            <person name="Fouks B."/>
        </authorList>
    </citation>
    <scope>NUCLEOTIDE SEQUENCE</scope>
    <source>
        <strain evidence="1">Stay&amp;Tobe</strain>
        <tissue evidence="1">Testes</tissue>
    </source>
</reference>
<dbReference type="EMBL" id="JASPKZ010007791">
    <property type="protein sequence ID" value="KAJ9582585.1"/>
    <property type="molecule type" value="Genomic_DNA"/>
</dbReference>
<feature type="non-terminal residue" evidence="1">
    <location>
        <position position="100"/>
    </location>
</feature>
<organism evidence="1 2">
    <name type="scientific">Diploptera punctata</name>
    <name type="common">Pacific beetle cockroach</name>
    <dbReference type="NCBI Taxonomy" id="6984"/>
    <lineage>
        <taxon>Eukaryota</taxon>
        <taxon>Metazoa</taxon>
        <taxon>Ecdysozoa</taxon>
        <taxon>Arthropoda</taxon>
        <taxon>Hexapoda</taxon>
        <taxon>Insecta</taxon>
        <taxon>Pterygota</taxon>
        <taxon>Neoptera</taxon>
        <taxon>Polyneoptera</taxon>
        <taxon>Dictyoptera</taxon>
        <taxon>Blattodea</taxon>
        <taxon>Blaberoidea</taxon>
        <taxon>Blaberidae</taxon>
        <taxon>Diplopterinae</taxon>
        <taxon>Diploptera</taxon>
    </lineage>
</organism>
<gene>
    <name evidence="1" type="ORF">L9F63_023073</name>
</gene>
<reference evidence="1" key="1">
    <citation type="journal article" date="2023" name="IScience">
        <title>Live-bearing cockroach genome reveals convergent evolutionary mechanisms linked to viviparity in insects and beyond.</title>
        <authorList>
            <person name="Fouks B."/>
            <person name="Harrison M.C."/>
            <person name="Mikhailova A.A."/>
            <person name="Marchal E."/>
            <person name="English S."/>
            <person name="Carruthers M."/>
            <person name="Jennings E.C."/>
            <person name="Chiamaka E.L."/>
            <person name="Frigard R.A."/>
            <person name="Pippel M."/>
            <person name="Attardo G.M."/>
            <person name="Benoit J.B."/>
            <person name="Bornberg-Bauer E."/>
            <person name="Tobe S.S."/>
        </authorList>
    </citation>
    <scope>NUCLEOTIDE SEQUENCE</scope>
    <source>
        <strain evidence="1">Stay&amp;Tobe</strain>
    </source>
</reference>
<dbReference type="Proteomes" id="UP001233999">
    <property type="component" value="Unassembled WGS sequence"/>
</dbReference>
<protein>
    <submittedName>
        <fullName evidence="1">Uncharacterized protein</fullName>
    </submittedName>
</protein>
<name>A0AAD7ZLH4_DIPPU</name>
<sequence>ISPLLLHQTYSSISSSLSKLMQAFTADVSPSTAEGIFSGKYQMFPLLDYSNVAARSGTPRRPISNPNAHDRSQRKFYHFLLSGTLTFLLDDDRTKVKNNM</sequence>
<keyword evidence="2" id="KW-1185">Reference proteome</keyword>
<proteinExistence type="predicted"/>
<comment type="caution">
    <text evidence="1">The sequence shown here is derived from an EMBL/GenBank/DDBJ whole genome shotgun (WGS) entry which is preliminary data.</text>
</comment>
<feature type="non-terminal residue" evidence="1">
    <location>
        <position position="1"/>
    </location>
</feature>